<evidence type="ECO:0000313" key="2">
    <source>
        <dbReference type="EMBL" id="XAI71133.1"/>
    </source>
</evidence>
<reference evidence="2" key="1">
    <citation type="journal article" date="2024" name="J. Gen. Virol.">
        <title>Novel phages of Pseudomonas syringae unveil numerous potential auxiliary metabolic genes.</title>
        <authorList>
            <person name="Feltin C."/>
            <person name="Garneau J.R."/>
            <person name="Morris C.E."/>
            <person name="Berard A."/>
            <person name="Torres-Barcelo C."/>
        </authorList>
    </citation>
    <scope>NUCLEOTIDE SEQUENCE</scope>
</reference>
<name>A0AAU6W438_9VIRU</name>
<evidence type="ECO:0000256" key="1">
    <source>
        <dbReference type="SAM" id="Phobius"/>
    </source>
</evidence>
<keyword evidence="1" id="KW-0812">Transmembrane</keyword>
<dbReference type="EMBL" id="PP179332">
    <property type="protein sequence ID" value="XAI71133.1"/>
    <property type="molecule type" value="Genomic_DNA"/>
</dbReference>
<protein>
    <submittedName>
        <fullName evidence="2">Uncharacterized protein</fullName>
    </submittedName>
</protein>
<keyword evidence="1" id="KW-0472">Membrane</keyword>
<sequence>MMWIQQHPVATTFIVIGVLALLYVIIRSGAAGALLEAIGDALT</sequence>
<keyword evidence="1" id="KW-1133">Transmembrane helix</keyword>
<proteinExistence type="predicted"/>
<accession>A0AAU6W438</accession>
<gene>
    <name evidence="2" type="ORF">Cygsa01_00087</name>
</gene>
<organism evidence="2">
    <name type="scientific">Pseudomonas phage Cygsa01</name>
    <dbReference type="NCBI Taxonomy" id="3138529"/>
    <lineage>
        <taxon>Viruses</taxon>
    </lineage>
</organism>
<feature type="transmembrane region" description="Helical" evidence="1">
    <location>
        <begin position="6"/>
        <end position="26"/>
    </location>
</feature>